<keyword evidence="2" id="KW-1185">Reference proteome</keyword>
<sequence>MSGGPVPVWKKYTSRPQGIWETLRKILVLVPNRSSGNPLVSLFRATPPGERITEASQYEEPFTVPAGDIKNNPYHQRDYRRNYPQLHAFDQTKISGLLTLGSEAAPRVSIGDKGTQELSTFTAPGEVVSLSSTLTKIPESVVKGQILGSSGEPIVAPSLHKFKWQILPENVHGMYPDKYPVRIFTEVRSGETQPLQQSTTPI</sequence>
<reference evidence="1 2" key="1">
    <citation type="submission" date="2024-03" db="EMBL/GenBank/DDBJ databases">
        <authorList>
            <person name="Brejova B."/>
        </authorList>
    </citation>
    <scope>NUCLEOTIDE SEQUENCE [LARGE SCALE GENOMIC DNA]</scope>
    <source>
        <strain evidence="1 2">CBS 14171</strain>
    </source>
</reference>
<dbReference type="PANTHER" id="PTHR37325:SF1">
    <property type="entry name" value="OXIDOREDUCTASE 21 KDA SUBUNIT, PUTATIVE (AFU_ORTHOLOGUE AFUA_4G05910)-RELATED"/>
    <property type="match status" value="1"/>
</dbReference>
<name>A0ABP0ZIY2_9ASCO</name>
<evidence type="ECO:0000313" key="1">
    <source>
        <dbReference type="EMBL" id="CAK9437941.1"/>
    </source>
</evidence>
<evidence type="ECO:0008006" key="3">
    <source>
        <dbReference type="Google" id="ProtNLM"/>
    </source>
</evidence>
<dbReference type="PIRSF" id="PIRSF022976">
    <property type="entry name" value="NADH_Oxi_21kDa"/>
    <property type="match status" value="1"/>
</dbReference>
<dbReference type="RefSeq" id="XP_066829257.1">
    <property type="nucleotide sequence ID" value="XM_066972305.1"/>
</dbReference>
<dbReference type="PANTHER" id="PTHR37325">
    <property type="entry name" value="OXIDOREDUCTASE 21 KDA SUBUNIT, PUTATIVE (AFU_ORTHOLOGUE AFUA_4G05910)-RELATED"/>
    <property type="match status" value="1"/>
</dbReference>
<dbReference type="InterPro" id="IPR016813">
    <property type="entry name" value="NADH_Ub_cplx-1_21kDa"/>
</dbReference>
<evidence type="ECO:0000313" key="2">
    <source>
        <dbReference type="Proteomes" id="UP001497383"/>
    </source>
</evidence>
<dbReference type="Proteomes" id="UP001497383">
    <property type="component" value="Chromosome 3"/>
</dbReference>
<dbReference type="CDD" id="cd22849">
    <property type="entry name" value="NuzM"/>
    <property type="match status" value="1"/>
</dbReference>
<protein>
    <recommendedName>
        <fullName evidence="3">NADH-ubiquinone oxidoreductase 21.3 kDa subunit</fullName>
    </recommendedName>
</protein>
<proteinExistence type="predicted"/>
<dbReference type="GeneID" id="92207515"/>
<gene>
    <name evidence="1" type="ORF">LODBEIA_P23190</name>
</gene>
<accession>A0ABP0ZIY2</accession>
<dbReference type="EMBL" id="OZ022407">
    <property type="protein sequence ID" value="CAK9437941.1"/>
    <property type="molecule type" value="Genomic_DNA"/>
</dbReference>
<organism evidence="1 2">
    <name type="scientific">Lodderomyces beijingensis</name>
    <dbReference type="NCBI Taxonomy" id="1775926"/>
    <lineage>
        <taxon>Eukaryota</taxon>
        <taxon>Fungi</taxon>
        <taxon>Dikarya</taxon>
        <taxon>Ascomycota</taxon>
        <taxon>Saccharomycotina</taxon>
        <taxon>Pichiomycetes</taxon>
        <taxon>Debaryomycetaceae</taxon>
        <taxon>Candida/Lodderomyces clade</taxon>
        <taxon>Lodderomyces</taxon>
    </lineage>
</organism>